<dbReference type="OrthoDB" id="1715687at2759"/>
<dbReference type="SUPFAM" id="SSF53800">
    <property type="entry name" value="Chelatase"/>
    <property type="match status" value="1"/>
</dbReference>
<proteinExistence type="inferred from homology"/>
<evidence type="ECO:0000313" key="3">
    <source>
        <dbReference type="EMBL" id="GER35158.1"/>
    </source>
</evidence>
<comment type="caution">
    <text evidence="3">The sequence shown here is derived from an EMBL/GenBank/DDBJ whole genome shotgun (WGS) entry which is preliminary data.</text>
</comment>
<accession>A0A5A7PR81</accession>
<gene>
    <name evidence="3" type="ORF">STAS_11424</name>
</gene>
<name>A0A5A7PR81_STRAF</name>
<dbReference type="Gene3D" id="3.40.50.1400">
    <property type="match status" value="1"/>
</dbReference>
<dbReference type="PANTHER" id="PTHR11108:SF4">
    <property type="entry name" value="FERROCHELATASE-1, CHLOROPLASTIC_MITOCHONDRIAL"/>
    <property type="match status" value="1"/>
</dbReference>
<comment type="similarity">
    <text evidence="1">Belongs to the ferrochelatase family.</text>
</comment>
<dbReference type="Proteomes" id="UP000325081">
    <property type="component" value="Unassembled WGS sequence"/>
</dbReference>
<dbReference type="GO" id="GO:0006783">
    <property type="term" value="P:heme biosynthetic process"/>
    <property type="evidence" value="ECO:0007669"/>
    <property type="project" value="InterPro"/>
</dbReference>
<keyword evidence="4" id="KW-1185">Reference proteome</keyword>
<feature type="non-terminal residue" evidence="3">
    <location>
        <position position="245"/>
    </location>
</feature>
<dbReference type="Pfam" id="PF00762">
    <property type="entry name" value="Ferrochelatase"/>
    <property type="match status" value="1"/>
</dbReference>
<feature type="region of interest" description="Disordered" evidence="2">
    <location>
        <begin position="204"/>
        <end position="223"/>
    </location>
</feature>
<dbReference type="GO" id="GO:0005739">
    <property type="term" value="C:mitochondrion"/>
    <property type="evidence" value="ECO:0007669"/>
    <property type="project" value="TreeGrafter"/>
</dbReference>
<evidence type="ECO:0000256" key="2">
    <source>
        <dbReference type="SAM" id="MobiDB-lite"/>
    </source>
</evidence>
<dbReference type="InterPro" id="IPR001015">
    <property type="entry name" value="Ferrochelatase"/>
</dbReference>
<dbReference type="GO" id="GO:0004325">
    <property type="term" value="F:ferrochelatase activity"/>
    <property type="evidence" value="ECO:0007669"/>
    <property type="project" value="InterPro"/>
</dbReference>
<sequence>MNIWIPCSFNRRKNVSDAFETWRALVPARCSAFLVQFDIIHLPRLFRFLQRTFAQLISVLRAPKSKEGYAAIGGGSPLRKITDEHVSGLSIILIASALKSALEAKEFSANRTMLPCGTGIHSLRKLSIRQVTHLSLLIILINDEGQNRNCAAFLLKNKKTYLLDCSAEARADERPFGRRNRARDKHPAAQGLLLGLIRSSTVKRANPARTDGPSAGSPKTAQGLDNRLGLEVLVGILEIAGCARK</sequence>
<protein>
    <submittedName>
        <fullName evidence="3">Ferrochelatase</fullName>
    </submittedName>
</protein>
<dbReference type="AlphaFoldDB" id="A0A5A7PR81"/>
<reference evidence="4" key="1">
    <citation type="journal article" date="2019" name="Curr. Biol.">
        <title>Genome Sequence of Striga asiatica Provides Insight into the Evolution of Plant Parasitism.</title>
        <authorList>
            <person name="Yoshida S."/>
            <person name="Kim S."/>
            <person name="Wafula E.K."/>
            <person name="Tanskanen J."/>
            <person name="Kim Y.M."/>
            <person name="Honaas L."/>
            <person name="Yang Z."/>
            <person name="Spallek T."/>
            <person name="Conn C.E."/>
            <person name="Ichihashi Y."/>
            <person name="Cheong K."/>
            <person name="Cui S."/>
            <person name="Der J.P."/>
            <person name="Gundlach H."/>
            <person name="Jiao Y."/>
            <person name="Hori C."/>
            <person name="Ishida J.K."/>
            <person name="Kasahara H."/>
            <person name="Kiba T."/>
            <person name="Kim M.S."/>
            <person name="Koo N."/>
            <person name="Laohavisit A."/>
            <person name="Lee Y.H."/>
            <person name="Lumba S."/>
            <person name="McCourt P."/>
            <person name="Mortimer J.C."/>
            <person name="Mutuku J.M."/>
            <person name="Nomura T."/>
            <person name="Sasaki-Sekimoto Y."/>
            <person name="Seto Y."/>
            <person name="Wang Y."/>
            <person name="Wakatake T."/>
            <person name="Sakakibara H."/>
            <person name="Demura T."/>
            <person name="Yamaguchi S."/>
            <person name="Yoneyama K."/>
            <person name="Manabe R.I."/>
            <person name="Nelson D.C."/>
            <person name="Schulman A.H."/>
            <person name="Timko M.P."/>
            <person name="dePamphilis C.W."/>
            <person name="Choi D."/>
            <person name="Shirasu K."/>
        </authorList>
    </citation>
    <scope>NUCLEOTIDE SEQUENCE [LARGE SCALE GENOMIC DNA]</scope>
    <source>
        <strain evidence="4">cv. UVA1</strain>
    </source>
</reference>
<organism evidence="3 4">
    <name type="scientific">Striga asiatica</name>
    <name type="common">Asiatic witchweed</name>
    <name type="synonym">Buchnera asiatica</name>
    <dbReference type="NCBI Taxonomy" id="4170"/>
    <lineage>
        <taxon>Eukaryota</taxon>
        <taxon>Viridiplantae</taxon>
        <taxon>Streptophyta</taxon>
        <taxon>Embryophyta</taxon>
        <taxon>Tracheophyta</taxon>
        <taxon>Spermatophyta</taxon>
        <taxon>Magnoliopsida</taxon>
        <taxon>eudicotyledons</taxon>
        <taxon>Gunneridae</taxon>
        <taxon>Pentapetalae</taxon>
        <taxon>asterids</taxon>
        <taxon>lamiids</taxon>
        <taxon>Lamiales</taxon>
        <taxon>Orobanchaceae</taxon>
        <taxon>Buchnereae</taxon>
        <taxon>Striga</taxon>
    </lineage>
</organism>
<dbReference type="EMBL" id="BKCP01004960">
    <property type="protein sequence ID" value="GER35158.1"/>
    <property type="molecule type" value="Genomic_DNA"/>
</dbReference>
<evidence type="ECO:0000256" key="1">
    <source>
        <dbReference type="RuleBase" id="RU004185"/>
    </source>
</evidence>
<evidence type="ECO:0000313" key="4">
    <source>
        <dbReference type="Proteomes" id="UP000325081"/>
    </source>
</evidence>
<dbReference type="PANTHER" id="PTHR11108">
    <property type="entry name" value="FERROCHELATASE"/>
    <property type="match status" value="1"/>
</dbReference>